<sequence length="226" mass="24554">MEDDKSHVSELTEDRTQRHFDAAAAAAGTTEGESPGVKRYRRPPSYIGVASDASHPKLDTIDSSARRSHRRLPDETSVNSYGSASQKRLSVAQRARLEAERSSGTPVRIRAAMAPPNPLVRSRSSSSQPSFLTNVAKSISDAIDSSVLGVPDLPSFDEDVDERASTTTDEEENEQPLSEAGSSLSLQERQQIQRAKQLAFLREQGLLKSNEGMKGGAGQNPKSYTR</sequence>
<feature type="compositionally biased region" description="Basic and acidic residues" evidence="1">
    <location>
        <begin position="1"/>
        <end position="21"/>
    </location>
</feature>
<feature type="region of interest" description="Disordered" evidence="1">
    <location>
        <begin position="205"/>
        <end position="226"/>
    </location>
</feature>
<protein>
    <submittedName>
        <fullName evidence="2">Uncharacterized protein</fullName>
    </submittedName>
</protein>
<evidence type="ECO:0000313" key="2">
    <source>
        <dbReference type="EMBL" id="CAD8933276.1"/>
    </source>
</evidence>
<organism evidence="2">
    <name type="scientific">Cyclophora tenuis</name>
    <name type="common">Marine diatom</name>
    <dbReference type="NCBI Taxonomy" id="216820"/>
    <lineage>
        <taxon>Eukaryota</taxon>
        <taxon>Sar</taxon>
        <taxon>Stramenopiles</taxon>
        <taxon>Ochrophyta</taxon>
        <taxon>Bacillariophyta</taxon>
        <taxon>Fragilariophyceae</taxon>
        <taxon>Fragilariophycidae</taxon>
        <taxon>Cyclophorales</taxon>
        <taxon>Cyclophoraceae</taxon>
        <taxon>Cyclophora</taxon>
    </lineage>
</organism>
<name>A0A7S1CZD5_CYCTE</name>
<accession>A0A7S1CZD5</accession>
<feature type="compositionally biased region" description="Polar residues" evidence="1">
    <location>
        <begin position="180"/>
        <end position="193"/>
    </location>
</feature>
<feature type="region of interest" description="Disordered" evidence="1">
    <location>
        <begin position="1"/>
        <end position="129"/>
    </location>
</feature>
<proteinExistence type="predicted"/>
<feature type="compositionally biased region" description="Polar residues" evidence="1">
    <location>
        <begin position="76"/>
        <end position="88"/>
    </location>
</feature>
<dbReference type="AlphaFoldDB" id="A0A7S1CZD5"/>
<feature type="region of interest" description="Disordered" evidence="1">
    <location>
        <begin position="143"/>
        <end position="193"/>
    </location>
</feature>
<evidence type="ECO:0000256" key="1">
    <source>
        <dbReference type="SAM" id="MobiDB-lite"/>
    </source>
</evidence>
<reference evidence="2" key="1">
    <citation type="submission" date="2021-01" db="EMBL/GenBank/DDBJ databases">
        <authorList>
            <person name="Corre E."/>
            <person name="Pelletier E."/>
            <person name="Niang G."/>
            <person name="Scheremetjew M."/>
            <person name="Finn R."/>
            <person name="Kale V."/>
            <person name="Holt S."/>
            <person name="Cochrane G."/>
            <person name="Meng A."/>
            <person name="Brown T."/>
            <person name="Cohen L."/>
        </authorList>
    </citation>
    <scope>NUCLEOTIDE SEQUENCE</scope>
    <source>
        <strain evidence="2">ECT3854</strain>
    </source>
</reference>
<gene>
    <name evidence="2" type="ORF">CTEN0397_LOCUS4305</name>
</gene>
<dbReference type="EMBL" id="HBFW01006632">
    <property type="protein sequence ID" value="CAD8933276.1"/>
    <property type="molecule type" value="Transcribed_RNA"/>
</dbReference>